<dbReference type="Proteomes" id="UP001141552">
    <property type="component" value="Unassembled WGS sequence"/>
</dbReference>
<comment type="caution">
    <text evidence="2">The sequence shown here is derived from an EMBL/GenBank/DDBJ whole genome shotgun (WGS) entry which is preliminary data.</text>
</comment>
<dbReference type="EMBL" id="JAKUCV010001830">
    <property type="protein sequence ID" value="KAJ4844952.1"/>
    <property type="molecule type" value="Genomic_DNA"/>
</dbReference>
<dbReference type="SUPFAM" id="SSF54593">
    <property type="entry name" value="Glyoxalase/Bleomycin resistance protein/Dihydroxybiphenyl dioxygenase"/>
    <property type="match status" value="1"/>
</dbReference>
<dbReference type="Gene3D" id="3.10.180.10">
    <property type="entry name" value="2,3-Dihydroxybiphenyl 1,2-Dioxygenase, domain 1"/>
    <property type="match status" value="1"/>
</dbReference>
<gene>
    <name evidence="2" type="ORF">Tsubulata_019068</name>
</gene>
<dbReference type="Pfam" id="PF00903">
    <property type="entry name" value="Glyoxalase"/>
    <property type="match status" value="1"/>
</dbReference>
<dbReference type="AlphaFoldDB" id="A0A9Q0JL47"/>
<organism evidence="2 3">
    <name type="scientific">Turnera subulata</name>
    <dbReference type="NCBI Taxonomy" id="218843"/>
    <lineage>
        <taxon>Eukaryota</taxon>
        <taxon>Viridiplantae</taxon>
        <taxon>Streptophyta</taxon>
        <taxon>Embryophyta</taxon>
        <taxon>Tracheophyta</taxon>
        <taxon>Spermatophyta</taxon>
        <taxon>Magnoliopsida</taxon>
        <taxon>eudicotyledons</taxon>
        <taxon>Gunneridae</taxon>
        <taxon>Pentapetalae</taxon>
        <taxon>rosids</taxon>
        <taxon>fabids</taxon>
        <taxon>Malpighiales</taxon>
        <taxon>Passifloraceae</taxon>
        <taxon>Turnera</taxon>
    </lineage>
</organism>
<feature type="domain" description="VOC" evidence="1">
    <location>
        <begin position="8"/>
        <end position="131"/>
    </location>
</feature>
<dbReference type="InterPro" id="IPR004360">
    <property type="entry name" value="Glyas_Fos-R_dOase_dom"/>
</dbReference>
<keyword evidence="3" id="KW-1185">Reference proteome</keyword>
<accession>A0A9Q0JL47</accession>
<evidence type="ECO:0000313" key="3">
    <source>
        <dbReference type="Proteomes" id="UP001141552"/>
    </source>
</evidence>
<dbReference type="PANTHER" id="PTHR46142:SF3">
    <property type="entry name" value="F18B13.24 PROTEIN"/>
    <property type="match status" value="1"/>
</dbReference>
<evidence type="ECO:0000313" key="2">
    <source>
        <dbReference type="EMBL" id="KAJ4844952.1"/>
    </source>
</evidence>
<proteinExistence type="predicted"/>
<reference evidence="2" key="1">
    <citation type="submission" date="2022-02" db="EMBL/GenBank/DDBJ databases">
        <authorList>
            <person name="Henning P.M."/>
            <person name="McCubbin A.G."/>
            <person name="Shore J.S."/>
        </authorList>
    </citation>
    <scope>NUCLEOTIDE SEQUENCE</scope>
    <source>
        <strain evidence="2">F60SS</strain>
        <tissue evidence="2">Leaves</tissue>
    </source>
</reference>
<reference evidence="2" key="2">
    <citation type="journal article" date="2023" name="Plants (Basel)">
        <title>Annotation of the Turnera subulata (Passifloraceae) Draft Genome Reveals the S-Locus Evolved after the Divergence of Turneroideae from Passifloroideae in a Stepwise Manner.</title>
        <authorList>
            <person name="Henning P.M."/>
            <person name="Roalson E.H."/>
            <person name="Mir W."/>
            <person name="McCubbin A.G."/>
            <person name="Shore J.S."/>
        </authorList>
    </citation>
    <scope>NUCLEOTIDE SEQUENCE</scope>
    <source>
        <strain evidence="2">F60SS</strain>
    </source>
</reference>
<dbReference type="OrthoDB" id="16820at2759"/>
<dbReference type="InterPro" id="IPR029068">
    <property type="entry name" value="Glyas_Bleomycin-R_OHBP_Dase"/>
</dbReference>
<dbReference type="PROSITE" id="PS51819">
    <property type="entry name" value="VOC"/>
    <property type="match status" value="1"/>
</dbReference>
<dbReference type="CDD" id="cd07245">
    <property type="entry name" value="VOC_like"/>
    <property type="match status" value="1"/>
</dbReference>
<name>A0A9Q0JL47_9ROSI</name>
<evidence type="ECO:0000259" key="1">
    <source>
        <dbReference type="PROSITE" id="PS51819"/>
    </source>
</evidence>
<dbReference type="InterPro" id="IPR037523">
    <property type="entry name" value="VOC_core"/>
</dbReference>
<sequence>MNPLQLKCVNHLSLICSSVEKSLDFYHNLLGFVPVKRPESFKFIGAWLVGHGIGLHLLESEDPQPIKVKKEINPRDNHISFQCLTNMSELEKKLEELGIRFVKATVKEGEIEVHQVFFHDPDGYMVEICSCENFPVIPLAAAPSCSLPPQ</sequence>
<protein>
    <recommendedName>
        <fullName evidence="1">VOC domain-containing protein</fullName>
    </recommendedName>
</protein>
<dbReference type="PANTHER" id="PTHR46142">
    <property type="match status" value="1"/>
</dbReference>